<dbReference type="AlphaFoldDB" id="Q6YTV5"/>
<gene>
    <name evidence="1" type="primary">OJ1121_A05.6</name>
</gene>
<sequence length="273" mass="27800">MASTPATRGNRSSGGFWGVPPARLLIAMSGVAGGGGAPPPTGAGSGAGAPGGGAVNDYNNGGNSASPSSGGPFSGMLSHYWYVPVSDIHDAHKVADGKQWPSLSSLPRADIAPPPSPTLVPAPSCAALAPSRPNWDGARRPRRIEEEAATPGEEVAQVVTSIVSAARLHLPLAADAHLSPSPLSPPFSLSLPLTATARAMRRANAAAGATPLPVADNADVRFCWGTERREKGTGMDGAISTAMVSNQACAIVSWMPSKAPHGEVDEGERVRHF</sequence>
<reference evidence="2" key="1">
    <citation type="journal article" date="2005" name="Nature">
        <title>The map-based sequence of the rice genome.</title>
        <authorList>
            <consortium name="International rice genome sequencing project (IRGSP)"/>
            <person name="Matsumoto T."/>
            <person name="Wu J."/>
            <person name="Kanamori H."/>
            <person name="Katayose Y."/>
            <person name="Fujisawa M."/>
            <person name="Namiki N."/>
            <person name="Mizuno H."/>
            <person name="Yamamoto K."/>
            <person name="Antonio B.A."/>
            <person name="Baba T."/>
            <person name="Sakata K."/>
            <person name="Nagamura Y."/>
            <person name="Aoki H."/>
            <person name="Arikawa K."/>
            <person name="Arita K."/>
            <person name="Bito T."/>
            <person name="Chiden Y."/>
            <person name="Fujitsuka N."/>
            <person name="Fukunaka R."/>
            <person name="Hamada M."/>
            <person name="Harada C."/>
            <person name="Hayashi A."/>
            <person name="Hijishita S."/>
            <person name="Honda M."/>
            <person name="Hosokawa S."/>
            <person name="Ichikawa Y."/>
            <person name="Idonuma A."/>
            <person name="Iijima M."/>
            <person name="Ikeda M."/>
            <person name="Ikeno M."/>
            <person name="Ito K."/>
            <person name="Ito S."/>
            <person name="Ito T."/>
            <person name="Ito Y."/>
            <person name="Ito Y."/>
            <person name="Iwabuchi A."/>
            <person name="Kamiya K."/>
            <person name="Karasawa W."/>
            <person name="Kurita K."/>
            <person name="Katagiri S."/>
            <person name="Kikuta A."/>
            <person name="Kobayashi H."/>
            <person name="Kobayashi N."/>
            <person name="Machita K."/>
            <person name="Maehara T."/>
            <person name="Masukawa M."/>
            <person name="Mizubayashi T."/>
            <person name="Mukai Y."/>
            <person name="Nagasaki H."/>
            <person name="Nagata Y."/>
            <person name="Naito S."/>
            <person name="Nakashima M."/>
            <person name="Nakama Y."/>
            <person name="Nakamichi Y."/>
            <person name="Nakamura M."/>
            <person name="Meguro A."/>
            <person name="Negishi M."/>
            <person name="Ohta I."/>
            <person name="Ohta T."/>
            <person name="Okamoto M."/>
            <person name="Ono N."/>
            <person name="Saji S."/>
            <person name="Sakaguchi M."/>
            <person name="Sakai K."/>
            <person name="Shibata M."/>
            <person name="Shimokawa T."/>
            <person name="Song J."/>
            <person name="Takazaki Y."/>
            <person name="Terasawa K."/>
            <person name="Tsugane M."/>
            <person name="Tsuji K."/>
            <person name="Ueda S."/>
            <person name="Waki K."/>
            <person name="Yamagata H."/>
            <person name="Yamamoto M."/>
            <person name="Yamamoto S."/>
            <person name="Yamane H."/>
            <person name="Yoshiki S."/>
            <person name="Yoshihara R."/>
            <person name="Yukawa K."/>
            <person name="Zhong H."/>
            <person name="Yano M."/>
            <person name="Yuan Q."/>
            <person name="Ouyang S."/>
            <person name="Liu J."/>
            <person name="Jones K.M."/>
            <person name="Gansberger K."/>
            <person name="Moffat K."/>
            <person name="Hill J."/>
            <person name="Bera J."/>
            <person name="Fadrosh D."/>
            <person name="Jin S."/>
            <person name="Johri S."/>
            <person name="Kim M."/>
            <person name="Overton L."/>
            <person name="Reardon M."/>
            <person name="Tsitrin T."/>
            <person name="Vuong H."/>
            <person name="Weaver B."/>
            <person name="Ciecko A."/>
            <person name="Tallon L."/>
            <person name="Jackson J."/>
            <person name="Pai G."/>
            <person name="Aken S.V."/>
            <person name="Utterback T."/>
            <person name="Reidmuller S."/>
            <person name="Feldblyum T."/>
            <person name="Hsiao J."/>
            <person name="Zismann V."/>
            <person name="Iobst S."/>
            <person name="de Vazeille A.R."/>
            <person name="Buell C.R."/>
            <person name="Ying K."/>
            <person name="Li Y."/>
            <person name="Lu T."/>
            <person name="Huang Y."/>
            <person name="Zhao Q."/>
            <person name="Feng Q."/>
            <person name="Zhang L."/>
            <person name="Zhu J."/>
            <person name="Weng Q."/>
            <person name="Mu J."/>
            <person name="Lu Y."/>
            <person name="Fan D."/>
            <person name="Liu Y."/>
            <person name="Guan J."/>
            <person name="Zhang Y."/>
            <person name="Yu S."/>
            <person name="Liu X."/>
            <person name="Zhang Y."/>
            <person name="Hong G."/>
            <person name="Han B."/>
            <person name="Choisne N."/>
            <person name="Demange N."/>
            <person name="Orjeda G."/>
            <person name="Samain S."/>
            <person name="Cattolico L."/>
            <person name="Pelletier E."/>
            <person name="Couloux A."/>
            <person name="Segurens B."/>
            <person name="Wincker P."/>
            <person name="D'Hont A."/>
            <person name="Scarpelli C."/>
            <person name="Weissenbach J."/>
            <person name="Salanoubat M."/>
            <person name="Quetier F."/>
            <person name="Yu Y."/>
            <person name="Kim H.R."/>
            <person name="Rambo T."/>
            <person name="Currie J."/>
            <person name="Collura K."/>
            <person name="Luo M."/>
            <person name="Yang T."/>
            <person name="Ammiraju J.S.S."/>
            <person name="Engler F."/>
            <person name="Soderlund C."/>
            <person name="Wing R.A."/>
            <person name="Palmer L.E."/>
            <person name="de la Bastide M."/>
            <person name="Spiegel L."/>
            <person name="Nascimento L."/>
            <person name="Zutavern T."/>
            <person name="O'Shaughnessy A."/>
            <person name="Dike S."/>
            <person name="Dedhia N."/>
            <person name="Preston R."/>
            <person name="Balija V."/>
            <person name="McCombie W.R."/>
            <person name="Chow T."/>
            <person name="Chen H."/>
            <person name="Chung M."/>
            <person name="Chen C."/>
            <person name="Shaw J."/>
            <person name="Wu H."/>
            <person name="Hsiao K."/>
            <person name="Chao Y."/>
            <person name="Chu M."/>
            <person name="Cheng C."/>
            <person name="Hour A."/>
            <person name="Lee P."/>
            <person name="Lin S."/>
            <person name="Lin Y."/>
            <person name="Liou J."/>
            <person name="Liu S."/>
            <person name="Hsing Y."/>
            <person name="Raghuvanshi S."/>
            <person name="Mohanty A."/>
            <person name="Bharti A.K."/>
            <person name="Gaur A."/>
            <person name="Gupta V."/>
            <person name="Kumar D."/>
            <person name="Ravi V."/>
            <person name="Vij S."/>
            <person name="Kapur A."/>
            <person name="Khurana P."/>
            <person name="Khurana P."/>
            <person name="Khurana J.P."/>
            <person name="Tyagi A.K."/>
            <person name="Gaikwad K."/>
            <person name="Singh A."/>
            <person name="Dalal V."/>
            <person name="Srivastava S."/>
            <person name="Dixit A."/>
            <person name="Pal A.K."/>
            <person name="Ghazi I.A."/>
            <person name="Yadav M."/>
            <person name="Pandit A."/>
            <person name="Bhargava A."/>
            <person name="Sureshbabu K."/>
            <person name="Batra K."/>
            <person name="Sharma T.R."/>
            <person name="Mohapatra T."/>
            <person name="Singh N.K."/>
            <person name="Messing J."/>
            <person name="Nelson A.B."/>
            <person name="Fuks G."/>
            <person name="Kavchok S."/>
            <person name="Keizer G."/>
            <person name="Linton E."/>
            <person name="Llaca V."/>
            <person name="Song R."/>
            <person name="Tanyolac B."/>
            <person name="Young S."/>
            <person name="Ho-Il K."/>
            <person name="Hahn J.H."/>
            <person name="Sangsakoo G."/>
            <person name="Vanavichit A."/>
            <person name="de Mattos Luiz.A.T."/>
            <person name="Zimmer P.D."/>
            <person name="Malone G."/>
            <person name="Dellagostin O."/>
            <person name="de Oliveira A.C."/>
            <person name="Bevan M."/>
            <person name="Bancroft I."/>
            <person name="Minx P."/>
            <person name="Cordum H."/>
            <person name="Wilson R."/>
            <person name="Cheng Z."/>
            <person name="Jin W."/>
            <person name="Jiang J."/>
            <person name="Leong S.A."/>
            <person name="Iwama H."/>
            <person name="Gojobori T."/>
            <person name="Itoh T."/>
            <person name="Niimura Y."/>
            <person name="Fujii Y."/>
            <person name="Habara T."/>
            <person name="Sakai H."/>
            <person name="Sato Y."/>
            <person name="Wilson G."/>
            <person name="Kumar K."/>
            <person name="McCouch S."/>
            <person name="Juretic N."/>
            <person name="Hoen D."/>
            <person name="Wright S."/>
            <person name="Bruskiewich R."/>
            <person name="Bureau T."/>
            <person name="Miyao A."/>
            <person name="Hirochika H."/>
            <person name="Nishikawa T."/>
            <person name="Kadowaki K."/>
            <person name="Sugiura M."/>
            <person name="Burr B."/>
            <person name="Sasaki T."/>
        </authorList>
    </citation>
    <scope>NUCLEOTIDE SEQUENCE [LARGE SCALE GENOMIC DNA]</scope>
    <source>
        <strain evidence="2">cv. Nipponbare</strain>
    </source>
</reference>
<proteinExistence type="predicted"/>
<accession>Q6YTV5</accession>
<name>Q6YTV5_ORYSJ</name>
<evidence type="ECO:0000313" key="2">
    <source>
        <dbReference type="Proteomes" id="UP000000763"/>
    </source>
</evidence>
<reference evidence="2" key="2">
    <citation type="journal article" date="2008" name="Nucleic Acids Res.">
        <title>The rice annotation project database (RAP-DB): 2008 update.</title>
        <authorList>
            <consortium name="The rice annotation project (RAP)"/>
        </authorList>
    </citation>
    <scope>GENOME REANNOTATION</scope>
    <source>
        <strain evidence="2">cv. Nipponbare</strain>
    </source>
</reference>
<protein>
    <submittedName>
        <fullName evidence="1">Uncharacterized protein</fullName>
    </submittedName>
</protein>
<dbReference type="EMBL" id="AP005908">
    <property type="protein sequence ID" value="BAC84662.1"/>
    <property type="molecule type" value="Genomic_DNA"/>
</dbReference>
<organism evidence="1 2">
    <name type="scientific">Oryza sativa subsp. japonica</name>
    <name type="common">Rice</name>
    <dbReference type="NCBI Taxonomy" id="39947"/>
    <lineage>
        <taxon>Eukaryota</taxon>
        <taxon>Viridiplantae</taxon>
        <taxon>Streptophyta</taxon>
        <taxon>Embryophyta</taxon>
        <taxon>Tracheophyta</taxon>
        <taxon>Spermatophyta</taxon>
        <taxon>Magnoliopsida</taxon>
        <taxon>Liliopsida</taxon>
        <taxon>Poales</taxon>
        <taxon>Poaceae</taxon>
        <taxon>BOP clade</taxon>
        <taxon>Oryzoideae</taxon>
        <taxon>Oryzeae</taxon>
        <taxon>Oryzinae</taxon>
        <taxon>Oryza</taxon>
        <taxon>Oryza sativa</taxon>
    </lineage>
</organism>
<evidence type="ECO:0000313" key="1">
    <source>
        <dbReference type="EMBL" id="BAC84662.1"/>
    </source>
</evidence>
<dbReference type="Proteomes" id="UP000000763">
    <property type="component" value="Chromosome 7"/>
</dbReference>